<sequence>MARVLVAGLVALIISILAGPTFIDFLRRHSFGQQIREDGPQHHSAKQGTPTMGGVLIVFAAAIAFLATSDYTLPALTILGATVACGAIGFIDDFAKLRKKRSLGLSGRWKMVLLGCTAVAVGYAAHHQQLRHDVFVPIVDKWVPLGPAWYVLVFFIIVGAANAVNLTDGLDGLAAGTSIISLMTLTAMAVTIYIRSGGLHHRIENRLDAAFIGAAVIGAAVGFLWFNAFPAEVFMGDTGSMALGGAIGAMAIFLKVELLLLLVGGIFVVEAVSVMLQVLSFRWWGRRVFLMAPIHHHFEMKAWSETKIMVRFWIVSGILCAAGFALFYKYYPQIRPN</sequence>
<feature type="transmembrane region" description="Helical" evidence="7">
    <location>
        <begin position="47"/>
        <end position="67"/>
    </location>
</feature>
<keyword evidence="6 7" id="KW-0472">Membrane</keyword>
<dbReference type="GO" id="GO:0008963">
    <property type="term" value="F:phospho-N-acetylmuramoyl-pentapeptide-transferase activity"/>
    <property type="evidence" value="ECO:0007669"/>
    <property type="project" value="InterPro"/>
</dbReference>
<dbReference type="GO" id="GO:0071555">
    <property type="term" value="P:cell wall organization"/>
    <property type="evidence" value="ECO:0007669"/>
    <property type="project" value="TreeGrafter"/>
</dbReference>
<dbReference type="GO" id="GO:0005886">
    <property type="term" value="C:plasma membrane"/>
    <property type="evidence" value="ECO:0007669"/>
    <property type="project" value="TreeGrafter"/>
</dbReference>
<keyword evidence="3" id="KW-0808">Transferase</keyword>
<evidence type="ECO:0000256" key="7">
    <source>
        <dbReference type="SAM" id="Phobius"/>
    </source>
</evidence>
<dbReference type="InterPro" id="IPR018480">
    <property type="entry name" value="PNAcMuramoyl-5peptid_Trfase_CS"/>
</dbReference>
<evidence type="ECO:0000256" key="5">
    <source>
        <dbReference type="ARBA" id="ARBA00022989"/>
    </source>
</evidence>
<keyword evidence="4 7" id="KW-0812">Transmembrane</keyword>
<feature type="transmembrane region" description="Helical" evidence="7">
    <location>
        <begin position="209"/>
        <end position="226"/>
    </location>
</feature>
<dbReference type="PROSITE" id="PS01347">
    <property type="entry name" value="MRAY_1"/>
    <property type="match status" value="1"/>
</dbReference>
<evidence type="ECO:0000313" key="8">
    <source>
        <dbReference type="EMBL" id="CAB4695783.1"/>
    </source>
</evidence>
<feature type="transmembrane region" description="Helical" evidence="7">
    <location>
        <begin position="173"/>
        <end position="194"/>
    </location>
</feature>
<dbReference type="NCBIfam" id="TIGR00445">
    <property type="entry name" value="mraY"/>
    <property type="match status" value="1"/>
</dbReference>
<dbReference type="Pfam" id="PF00953">
    <property type="entry name" value="Glycos_transf_4"/>
    <property type="match status" value="1"/>
</dbReference>
<dbReference type="InterPro" id="IPR003524">
    <property type="entry name" value="PNAcMuramoyl-5peptid_Trfase"/>
</dbReference>
<organism evidence="8">
    <name type="scientific">freshwater metagenome</name>
    <dbReference type="NCBI Taxonomy" id="449393"/>
    <lineage>
        <taxon>unclassified sequences</taxon>
        <taxon>metagenomes</taxon>
        <taxon>ecological metagenomes</taxon>
    </lineage>
</organism>
<feature type="transmembrane region" description="Helical" evidence="7">
    <location>
        <begin position="148"/>
        <end position="166"/>
    </location>
</feature>
<name>A0A6J6PGG3_9ZZZZ</name>
<evidence type="ECO:0000256" key="6">
    <source>
        <dbReference type="ARBA" id="ARBA00023136"/>
    </source>
</evidence>
<keyword evidence="5 7" id="KW-1133">Transmembrane helix</keyword>
<evidence type="ECO:0000256" key="4">
    <source>
        <dbReference type="ARBA" id="ARBA00022692"/>
    </source>
</evidence>
<feature type="transmembrane region" description="Helical" evidence="7">
    <location>
        <begin position="111"/>
        <end position="128"/>
    </location>
</feature>
<dbReference type="PROSITE" id="PS01348">
    <property type="entry name" value="MRAY_2"/>
    <property type="match status" value="1"/>
</dbReference>
<dbReference type="CDD" id="cd06852">
    <property type="entry name" value="GT_MraY"/>
    <property type="match status" value="1"/>
</dbReference>
<feature type="transmembrane region" description="Helical" evidence="7">
    <location>
        <begin position="6"/>
        <end position="26"/>
    </location>
</feature>
<dbReference type="EMBL" id="CAEZXP010000002">
    <property type="protein sequence ID" value="CAB4695783.1"/>
    <property type="molecule type" value="Genomic_DNA"/>
</dbReference>
<feature type="transmembrane region" description="Helical" evidence="7">
    <location>
        <begin position="310"/>
        <end position="331"/>
    </location>
</feature>
<evidence type="ECO:0000256" key="3">
    <source>
        <dbReference type="ARBA" id="ARBA00022679"/>
    </source>
</evidence>
<comment type="similarity">
    <text evidence="2">Belongs to the glycosyltransferase 4 family. MraY subfamily.</text>
</comment>
<dbReference type="GO" id="GO:0044038">
    <property type="term" value="P:cell wall macromolecule biosynthetic process"/>
    <property type="evidence" value="ECO:0007669"/>
    <property type="project" value="TreeGrafter"/>
</dbReference>
<reference evidence="8" key="1">
    <citation type="submission" date="2020-05" db="EMBL/GenBank/DDBJ databases">
        <authorList>
            <person name="Chiriac C."/>
            <person name="Salcher M."/>
            <person name="Ghai R."/>
            <person name="Kavagutti S V."/>
        </authorList>
    </citation>
    <scope>NUCLEOTIDE SEQUENCE</scope>
</reference>
<protein>
    <submittedName>
        <fullName evidence="8">Unannotated protein</fullName>
    </submittedName>
</protein>
<dbReference type="Pfam" id="PF10555">
    <property type="entry name" value="MraY_sig1"/>
    <property type="match status" value="1"/>
</dbReference>
<feature type="transmembrane region" description="Helical" evidence="7">
    <location>
        <begin position="259"/>
        <end position="281"/>
    </location>
</feature>
<proteinExistence type="inferred from homology"/>
<dbReference type="PANTHER" id="PTHR22926:SF5">
    <property type="entry name" value="PHOSPHO-N-ACETYLMURAMOYL-PENTAPEPTIDE-TRANSFERASE HOMOLOG"/>
    <property type="match status" value="1"/>
</dbReference>
<dbReference type="HAMAP" id="MF_00038">
    <property type="entry name" value="MraY"/>
    <property type="match status" value="1"/>
</dbReference>
<evidence type="ECO:0000256" key="2">
    <source>
        <dbReference type="ARBA" id="ARBA00005583"/>
    </source>
</evidence>
<gene>
    <name evidence="8" type="ORF">UFOPK2399_01014</name>
</gene>
<dbReference type="AlphaFoldDB" id="A0A6J6PGG3"/>
<dbReference type="InterPro" id="IPR000715">
    <property type="entry name" value="Glycosyl_transferase_4"/>
</dbReference>
<comment type="subcellular location">
    <subcellularLocation>
        <location evidence="1">Membrane</location>
        <topology evidence="1">Multi-pass membrane protein</topology>
    </subcellularLocation>
</comment>
<dbReference type="PANTHER" id="PTHR22926">
    <property type="entry name" value="PHOSPHO-N-ACETYLMURAMOYL-PENTAPEPTIDE-TRANSFERASE"/>
    <property type="match status" value="1"/>
</dbReference>
<feature type="transmembrane region" description="Helical" evidence="7">
    <location>
        <begin position="73"/>
        <end position="91"/>
    </location>
</feature>
<evidence type="ECO:0000256" key="1">
    <source>
        <dbReference type="ARBA" id="ARBA00004141"/>
    </source>
</evidence>
<accession>A0A6J6PGG3</accession>